<name>A0A5N5QKK2_9AGAM</name>
<dbReference type="InterPro" id="IPR023213">
    <property type="entry name" value="CAT-like_dom_sf"/>
</dbReference>
<dbReference type="PROSITE" id="PS00440">
    <property type="entry name" value="ACYLTRANSF_C_2"/>
    <property type="match status" value="1"/>
</dbReference>
<sequence>MSGTKVGPAINIVEAQSDALDRSDARLEALGYRPEFRREMNLFAVVGMSFTAIGILTGMSSAFQTGLFAGGPLGLFWGWNICALFMFLVALCLAEVSLVNPMLDGNLNRTIDLFGLSDHGRFGEFCGEMTRIAESLIQLQYYWVSKMKADNPALGYVTGVLYACAMIFTGTSGNLSTALYVASMAEVGTGVTLSRVQIAAMAWGVNLLSATINTFGSRGIGTVAQVNVWWTLVGTVILVVTLLVKSPVKNNASFVFTDLENFTGWENRGFVVLLGFLQAVYTLEGAETSAQVAEEARNAEWLAPIGIAASIVGSWFIGLIYLLALLFSIQSIPSVQQTSFAIPIAQLYYDAVGTRLTLLCLFVVGSCQFLAACTCFTASSRLLYALARDNAIPYKRAFMTLNRFQAPWVGVWLSATIAIIISAAYIGSVVAFNAILSSAAIAVMLSYLQPILCRVLWPESMGVRGPFHLGSYSRAINVVSALVGGNLQFSVVVSRALLDAALVHLTHFDAGQRFEYELFYSWWVNFLYYARLLIEAFQAIGAVLLLILTSWVCYGRYHFKGPVSTVDMPPLTEEVDGDKKSSTPSVGPPPDPTGKFGAHRYGPRPPLASGILGNIRDSLAVSLSGRLEGAKAVQIVSRLVQNYSIALFYQYFHCPTSKAGSGKCRSAVQVTTRSPICSGFLPQSSPLFALSERYEIPLASWLWRQLISTVHRLNPKLHTRPQDTTTATMAIPDNTSSNLTFANQSSLPKLPIPPLKDTCERYLRALVSLQDEREHAATKAAVEDFLNRSGPMWDAKLREYAKTKDSYIEEFWYESYLSHSDPVVLALNPFFVLEDDPNPARGTQLLRAASLITASLGFIHDLRQGLLEPDANGCRMSVSSQSRHIAVLRRGQIYHFDCLDSKNRPILTEREILRNLKAIVADADQTPANEAAKSSVGLLTTENRKIWSQLRETIHGSSPSNASSLEVVDEALFVVCLDDAAPEDLGELCGNFLCGTYGLSGGVQIGTCTNRWYDKLQIIVCANGAAGINFEHTGVDGHTVLRFAADVFTEGLMLLARSINPKAPVMFKAKLSPHAKSSKVKPGLDDVEPEPLDSSPKKLEWDLSSTLLTGIRFAETRLSDLICQNDCQALEFTGYGGNFIKTYGFSPDAFVQMAFQAAYFGLYGRTECTYEPAMTKAFLHGRTEAIRTVQPASVNFTRTFFSEAAAKEKIQALRNACASHVKITKECSQGLGQDRHLYALYCLIRREMNSTPSSPVSESDSTKSAQVELPPIFTDPGWSLLNTSILSTSNCGNPALRLFGFGPVAADGFGIGYIIKDEGISICATSKHLQTRRYLDTLSSYLIDVQQMILQIHRQANERAGNFVDHAGVLRDAKTGKAIAHLNAQTPAQTPGIGTFELEEEPSTSGYSFFDSVEVQKLARRRPRTSVGKVLQISEY</sequence>
<feature type="transmembrane region" description="Helical" evidence="11">
    <location>
        <begin position="408"/>
        <end position="428"/>
    </location>
</feature>
<keyword evidence="8" id="KW-0012">Acyltransferase</keyword>
<comment type="similarity">
    <text evidence="2">Belongs to the carnitine/choline acetyltransferase family.</text>
</comment>
<evidence type="ECO:0000256" key="3">
    <source>
        <dbReference type="ARBA" id="ARBA00022448"/>
    </source>
</evidence>
<feature type="transmembrane region" description="Helical" evidence="11">
    <location>
        <begin position="228"/>
        <end position="248"/>
    </location>
</feature>
<feature type="transmembrane region" description="Helical" evidence="11">
    <location>
        <begin position="478"/>
        <end position="498"/>
    </location>
</feature>
<feature type="transmembrane region" description="Helical" evidence="11">
    <location>
        <begin position="75"/>
        <end position="99"/>
    </location>
</feature>
<dbReference type="Gene3D" id="3.30.559.10">
    <property type="entry name" value="Chloramphenicol acetyltransferase-like domain"/>
    <property type="match status" value="2"/>
</dbReference>
<dbReference type="Pfam" id="PF13520">
    <property type="entry name" value="AA_permease_2"/>
    <property type="match status" value="1"/>
</dbReference>
<comment type="caution">
    <text evidence="13">The sequence shown here is derived from an EMBL/GenBank/DDBJ whole genome shotgun (WGS) entry which is preliminary data.</text>
</comment>
<proteinExistence type="inferred from homology"/>
<keyword evidence="4 13" id="KW-0808">Transferase</keyword>
<evidence type="ECO:0000256" key="11">
    <source>
        <dbReference type="SAM" id="Phobius"/>
    </source>
</evidence>
<evidence type="ECO:0000256" key="8">
    <source>
        <dbReference type="ARBA" id="ARBA00023315"/>
    </source>
</evidence>
<dbReference type="OrthoDB" id="240216at2759"/>
<accession>A0A5N5QKK2</accession>
<feature type="region of interest" description="Disordered" evidence="10">
    <location>
        <begin position="570"/>
        <end position="598"/>
    </location>
</feature>
<dbReference type="EMBL" id="SSOP01000074">
    <property type="protein sequence ID" value="KAB5592169.1"/>
    <property type="molecule type" value="Genomic_DNA"/>
</dbReference>
<dbReference type="GO" id="GO:0016020">
    <property type="term" value="C:membrane"/>
    <property type="evidence" value="ECO:0007669"/>
    <property type="project" value="UniProtKB-SubCell"/>
</dbReference>
<keyword evidence="14" id="KW-1185">Reference proteome</keyword>
<evidence type="ECO:0000256" key="5">
    <source>
        <dbReference type="ARBA" id="ARBA00022692"/>
    </source>
</evidence>
<dbReference type="Gene3D" id="1.20.1740.10">
    <property type="entry name" value="Amino acid/polyamine transporter I"/>
    <property type="match status" value="1"/>
</dbReference>
<dbReference type="GO" id="GO:0022857">
    <property type="term" value="F:transmembrane transporter activity"/>
    <property type="evidence" value="ECO:0007669"/>
    <property type="project" value="InterPro"/>
</dbReference>
<dbReference type="PANTHER" id="PTHR22589">
    <property type="entry name" value="CARNITINE O-ACYLTRANSFERASE"/>
    <property type="match status" value="1"/>
</dbReference>
<dbReference type="InterPro" id="IPR042231">
    <property type="entry name" value="Cho/carn_acyl_trans_2"/>
</dbReference>
<dbReference type="Gene3D" id="3.30.559.70">
    <property type="entry name" value="Choline/Carnitine o-acyltransferase, domain 2"/>
    <property type="match status" value="2"/>
</dbReference>
<feature type="transmembrane region" description="Helical" evidence="11">
    <location>
        <begin position="307"/>
        <end position="329"/>
    </location>
</feature>
<dbReference type="SUPFAM" id="SSF52777">
    <property type="entry name" value="CoA-dependent acyltransferases"/>
    <property type="match status" value="2"/>
</dbReference>
<evidence type="ECO:0000259" key="12">
    <source>
        <dbReference type="Pfam" id="PF00755"/>
    </source>
</evidence>
<dbReference type="GO" id="GO:0009437">
    <property type="term" value="P:carnitine metabolic process"/>
    <property type="evidence" value="ECO:0007669"/>
    <property type="project" value="TreeGrafter"/>
</dbReference>
<evidence type="ECO:0000313" key="13">
    <source>
        <dbReference type="EMBL" id="KAB5592169.1"/>
    </source>
</evidence>
<keyword evidence="6 11" id="KW-1133">Transmembrane helix</keyword>
<dbReference type="GO" id="GO:0006865">
    <property type="term" value="P:amino acid transport"/>
    <property type="evidence" value="ECO:0007669"/>
    <property type="project" value="InterPro"/>
</dbReference>
<evidence type="ECO:0000256" key="1">
    <source>
        <dbReference type="ARBA" id="ARBA00004141"/>
    </source>
</evidence>
<feature type="region of interest" description="Disordered" evidence="10">
    <location>
        <begin position="1076"/>
        <end position="1095"/>
    </location>
</feature>
<evidence type="ECO:0000256" key="2">
    <source>
        <dbReference type="ARBA" id="ARBA00005232"/>
    </source>
</evidence>
<gene>
    <name evidence="13" type="ORF">CTheo_4377</name>
</gene>
<dbReference type="Pfam" id="PF00755">
    <property type="entry name" value="Carn_acyltransf"/>
    <property type="match status" value="1"/>
</dbReference>
<evidence type="ECO:0000256" key="9">
    <source>
        <dbReference type="PIRSR" id="PIRSR600542-1"/>
    </source>
</evidence>
<dbReference type="PANTHER" id="PTHR22589:SF29">
    <property type="entry name" value="MITOCHONDRIAL CARNITINE O-ACETYLTRANSFERASE-RELATED"/>
    <property type="match status" value="1"/>
</dbReference>
<dbReference type="InterPro" id="IPR002293">
    <property type="entry name" value="AA/rel_permease1"/>
</dbReference>
<evidence type="ECO:0000256" key="10">
    <source>
        <dbReference type="SAM" id="MobiDB-lite"/>
    </source>
</evidence>
<feature type="transmembrane region" description="Helical" evidence="11">
    <location>
        <begin position="356"/>
        <end position="387"/>
    </location>
</feature>
<evidence type="ECO:0000256" key="6">
    <source>
        <dbReference type="ARBA" id="ARBA00022989"/>
    </source>
</evidence>
<protein>
    <submittedName>
        <fullName evidence="13">Carnitine O-acetyltransferase</fullName>
    </submittedName>
</protein>
<feature type="active site" description="Proton acceptor" evidence="9">
    <location>
        <position position="1032"/>
    </location>
</feature>
<feature type="transmembrane region" description="Helical" evidence="11">
    <location>
        <begin position="196"/>
        <end position="216"/>
    </location>
</feature>
<dbReference type="FunFam" id="3.30.559.10:FF:000019">
    <property type="entry name" value="Carnitine acetyl transferase"/>
    <property type="match status" value="1"/>
</dbReference>
<keyword evidence="5 11" id="KW-0812">Transmembrane</keyword>
<dbReference type="GO" id="GO:0004092">
    <property type="term" value="F:carnitine O-acetyltransferase activity"/>
    <property type="evidence" value="ECO:0007669"/>
    <property type="project" value="TreeGrafter"/>
</dbReference>
<keyword evidence="7 11" id="KW-0472">Membrane</keyword>
<feature type="domain" description="Choline/carnitine acyltransferase" evidence="12">
    <location>
        <begin position="750"/>
        <end position="1339"/>
    </location>
</feature>
<feature type="transmembrane region" description="Helical" evidence="11">
    <location>
        <begin position="434"/>
        <end position="457"/>
    </location>
</feature>
<evidence type="ECO:0000256" key="4">
    <source>
        <dbReference type="ARBA" id="ARBA00022679"/>
    </source>
</evidence>
<reference evidence="13 14" key="1">
    <citation type="journal article" date="2019" name="Fungal Biol. Biotechnol.">
        <title>Draft genome sequence of fastidious pathogen Ceratobasidium theobromae, which causes vascular-streak dieback in Theobroma cacao.</title>
        <authorList>
            <person name="Ali S.S."/>
            <person name="Asman A."/>
            <person name="Shao J."/>
            <person name="Firmansyah A.P."/>
            <person name="Susilo A.W."/>
            <person name="Rosmana A."/>
            <person name="McMahon P."/>
            <person name="Junaid M."/>
            <person name="Guest D."/>
            <person name="Kheng T.Y."/>
            <person name="Meinhardt L.W."/>
            <person name="Bailey B.A."/>
        </authorList>
    </citation>
    <scope>NUCLEOTIDE SEQUENCE [LARGE SCALE GENOMIC DNA]</scope>
    <source>
        <strain evidence="13 14">CT2</strain>
    </source>
</reference>
<feature type="transmembrane region" description="Helical" evidence="11">
    <location>
        <begin position="153"/>
        <end position="176"/>
    </location>
</feature>
<dbReference type="InterPro" id="IPR004840">
    <property type="entry name" value="Amino_acid_permease_CS"/>
</dbReference>
<comment type="subcellular location">
    <subcellularLocation>
        <location evidence="1">Membrane</location>
        <topology evidence="1">Multi-pass membrane protein</topology>
    </subcellularLocation>
</comment>
<organism evidence="13 14">
    <name type="scientific">Ceratobasidium theobromae</name>
    <dbReference type="NCBI Taxonomy" id="1582974"/>
    <lineage>
        <taxon>Eukaryota</taxon>
        <taxon>Fungi</taxon>
        <taxon>Dikarya</taxon>
        <taxon>Basidiomycota</taxon>
        <taxon>Agaricomycotina</taxon>
        <taxon>Agaricomycetes</taxon>
        <taxon>Cantharellales</taxon>
        <taxon>Ceratobasidiaceae</taxon>
        <taxon>Ceratobasidium</taxon>
    </lineage>
</organism>
<dbReference type="Proteomes" id="UP000383932">
    <property type="component" value="Unassembled WGS sequence"/>
</dbReference>
<evidence type="ECO:0000313" key="14">
    <source>
        <dbReference type="Proteomes" id="UP000383932"/>
    </source>
</evidence>
<dbReference type="GO" id="GO:0005739">
    <property type="term" value="C:mitochondrion"/>
    <property type="evidence" value="ECO:0007669"/>
    <property type="project" value="TreeGrafter"/>
</dbReference>
<dbReference type="InterPro" id="IPR000542">
    <property type="entry name" value="Carn_acyl_trans"/>
</dbReference>
<evidence type="ECO:0000256" key="7">
    <source>
        <dbReference type="ARBA" id="ARBA00023136"/>
    </source>
</evidence>
<feature type="transmembrane region" description="Helical" evidence="11">
    <location>
        <begin position="528"/>
        <end position="554"/>
    </location>
</feature>
<dbReference type="PROSITE" id="PS00218">
    <property type="entry name" value="AMINO_ACID_PERMEASE_1"/>
    <property type="match status" value="1"/>
</dbReference>
<dbReference type="InterPro" id="IPR039551">
    <property type="entry name" value="Cho/carn_acyl_trans"/>
</dbReference>
<feature type="transmembrane region" description="Helical" evidence="11">
    <location>
        <begin position="42"/>
        <end position="63"/>
    </location>
</feature>
<keyword evidence="3" id="KW-0813">Transport</keyword>